<reference evidence="2" key="1">
    <citation type="submission" date="2018-06" db="EMBL/GenBank/DDBJ databases">
        <authorList>
            <person name="Lum Nde A."/>
            <person name="Hugo C."/>
        </authorList>
    </citation>
    <scope>NUCLEOTIDE SEQUENCE [LARGE SCALE GENOMIC DNA]</scope>
    <source>
        <strain evidence="2">1_F178</strain>
    </source>
</reference>
<comment type="caution">
    <text evidence="1">The sequence shown here is derived from an EMBL/GenBank/DDBJ whole genome shotgun (WGS) entry which is preliminary data.</text>
</comment>
<evidence type="ECO:0000313" key="1">
    <source>
        <dbReference type="EMBL" id="REC60239.1"/>
    </source>
</evidence>
<dbReference type="NCBIfam" id="TIGR01443">
    <property type="entry name" value="intein_Cterm"/>
    <property type="match status" value="1"/>
</dbReference>
<dbReference type="Proteomes" id="UP000256686">
    <property type="component" value="Unassembled WGS sequence"/>
</dbReference>
<name>A0A3D9C3D1_9FLAO</name>
<accession>A0A3D9C3D1</accession>
<keyword evidence="2" id="KW-1185">Reference proteome</keyword>
<organism evidence="1 2">
    <name type="scientific">Chryseobacterium pennae</name>
    <dbReference type="NCBI Taxonomy" id="2258962"/>
    <lineage>
        <taxon>Bacteria</taxon>
        <taxon>Pseudomonadati</taxon>
        <taxon>Bacteroidota</taxon>
        <taxon>Flavobacteriia</taxon>
        <taxon>Flavobacteriales</taxon>
        <taxon>Weeksellaceae</taxon>
        <taxon>Chryseobacterium group</taxon>
        <taxon>Chryseobacterium</taxon>
    </lineage>
</organism>
<dbReference type="InterPro" id="IPR030934">
    <property type="entry name" value="Intein_C"/>
</dbReference>
<gene>
    <name evidence="1" type="ORF">DRF65_21915</name>
</gene>
<sequence length="21" mass="2478">MVKYHIPFVYCITVTENHILG</sequence>
<dbReference type="EMBL" id="QNVT01000027">
    <property type="protein sequence ID" value="REC60239.1"/>
    <property type="molecule type" value="Genomic_DNA"/>
</dbReference>
<proteinExistence type="predicted"/>
<dbReference type="AlphaFoldDB" id="A0A3D9C3D1"/>
<evidence type="ECO:0000313" key="2">
    <source>
        <dbReference type="Proteomes" id="UP000256686"/>
    </source>
</evidence>
<protein>
    <submittedName>
        <fullName evidence="1">Uncharacterized protein</fullName>
    </submittedName>
</protein>